<comment type="caution">
    <text evidence="2">The sequence shown here is derived from an EMBL/GenBank/DDBJ whole genome shotgun (WGS) entry which is preliminary data.</text>
</comment>
<proteinExistence type="predicted"/>
<dbReference type="Proteomes" id="UP000004079">
    <property type="component" value="Unassembled WGS sequence"/>
</dbReference>
<evidence type="ECO:0000256" key="1">
    <source>
        <dbReference type="SAM" id="Phobius"/>
    </source>
</evidence>
<keyword evidence="1" id="KW-1133">Transmembrane helix</keyword>
<dbReference type="EMBL" id="ACUZ02000026">
    <property type="protein sequence ID" value="EFB32249.1"/>
    <property type="molecule type" value="Genomic_DNA"/>
</dbReference>
<organism evidence="2 3">
    <name type="scientific">Segatella oris F0302</name>
    <dbReference type="NCBI Taxonomy" id="649760"/>
    <lineage>
        <taxon>Bacteria</taxon>
        <taxon>Pseudomonadati</taxon>
        <taxon>Bacteroidota</taxon>
        <taxon>Bacteroidia</taxon>
        <taxon>Bacteroidales</taxon>
        <taxon>Prevotellaceae</taxon>
        <taxon>Segatella</taxon>
    </lineage>
</organism>
<keyword evidence="1" id="KW-0812">Transmembrane</keyword>
<evidence type="ECO:0000313" key="3">
    <source>
        <dbReference type="Proteomes" id="UP000004079"/>
    </source>
</evidence>
<evidence type="ECO:0000313" key="2">
    <source>
        <dbReference type="EMBL" id="EFB32249.1"/>
    </source>
</evidence>
<dbReference type="AlphaFoldDB" id="D1QQZ8"/>
<name>D1QQZ8_9BACT</name>
<accession>D1QQZ8</accession>
<reference evidence="2 3" key="1">
    <citation type="submission" date="2009-11" db="EMBL/GenBank/DDBJ databases">
        <authorList>
            <person name="Weinstock G."/>
            <person name="Sodergren E."/>
            <person name="Clifton S."/>
            <person name="Fulton L."/>
            <person name="Fulton B."/>
            <person name="Courtney L."/>
            <person name="Fronick C."/>
            <person name="Harrison M."/>
            <person name="Strong C."/>
            <person name="Farmer C."/>
            <person name="Delahaunty K."/>
            <person name="Markovic C."/>
            <person name="Hall O."/>
            <person name="Minx P."/>
            <person name="Tomlinson C."/>
            <person name="Mitreva M."/>
            <person name="Nelson J."/>
            <person name="Hou S."/>
            <person name="Wollam A."/>
            <person name="Pepin K.H."/>
            <person name="Johnson M."/>
            <person name="Bhonagiri V."/>
            <person name="Nash W.E."/>
            <person name="Warren W."/>
            <person name="Chinwalla A."/>
            <person name="Mardis E.R."/>
            <person name="Wilson R.K."/>
        </authorList>
    </citation>
    <scope>NUCLEOTIDE SEQUENCE [LARGE SCALE GENOMIC DNA]</scope>
    <source>
        <strain evidence="2 3">F0302</strain>
    </source>
</reference>
<gene>
    <name evidence="2" type="ORF">HMPREF0971_01400</name>
</gene>
<dbReference type="HOGENOM" id="CLU_3046623_0_0_10"/>
<keyword evidence="1" id="KW-0472">Membrane</keyword>
<feature type="transmembrane region" description="Helical" evidence="1">
    <location>
        <begin position="21"/>
        <end position="45"/>
    </location>
</feature>
<dbReference type="STRING" id="649760.HMPREF0971_01400"/>
<protein>
    <submittedName>
        <fullName evidence="2">Uncharacterized protein</fullName>
    </submittedName>
</protein>
<sequence length="54" mass="6600">MKDFQFRSKINKKMIKSEQRCIIYITFALFLSYIVSLLTDAYQFACWFTRTNIY</sequence>